<protein>
    <recommendedName>
        <fullName evidence="1">DCD domain-containing protein</fullName>
    </recommendedName>
</protein>
<proteinExistence type="predicted"/>
<keyword evidence="3" id="KW-1185">Reference proteome</keyword>
<dbReference type="AlphaFoldDB" id="A0A9Q1Q9Z5"/>
<accession>A0A9Q1Q9Z5</accession>
<dbReference type="InterPro" id="IPR044832">
    <property type="entry name" value="NRP-like"/>
</dbReference>
<feature type="domain" description="DCD" evidence="1">
    <location>
        <begin position="35"/>
        <end position="178"/>
    </location>
</feature>
<evidence type="ECO:0000259" key="1">
    <source>
        <dbReference type="PROSITE" id="PS51222"/>
    </source>
</evidence>
<dbReference type="GO" id="GO:0034976">
    <property type="term" value="P:response to endoplasmic reticulum stress"/>
    <property type="evidence" value="ECO:0007669"/>
    <property type="project" value="InterPro"/>
</dbReference>
<evidence type="ECO:0000313" key="3">
    <source>
        <dbReference type="Proteomes" id="UP001153076"/>
    </source>
</evidence>
<sequence length="381" mass="42378">MGAGRKTETAVLQNKPPPLWKPNTYPTTAWSLREADLAGVIFGCKHSTFKECIFKHLFVKYCQLPTGLPAQHFQHVQNVTQGMPLFLFNYSDRKLHGVFEALSAGKISINPHACILDGQEMTPFPAQVCVKIRMQCQPLNEDRFKPILADSYRPHEPTHFWFELDKAQTERLISLFSASPLSQSLATPLPTTKWGSLFRQSIAAVTHKKDLNSRTTNLDVLFESALSSAELDKRTQKSEAASDQEAIANQINVSASFGEKAWISLFNSQSDSMPNMDGDSMDEDLEVHVPHQDPFSTLMQSSCPQLSAKKETEVLVNIGSAHEVDDEISSLIENPESGELVDTEDAITPLIENADSIGLADTEIAMASLNLNRMRVCLLMW</sequence>
<dbReference type="EMBL" id="JAKOGI010000478">
    <property type="protein sequence ID" value="KAJ8434443.1"/>
    <property type="molecule type" value="Genomic_DNA"/>
</dbReference>
<dbReference type="Proteomes" id="UP001153076">
    <property type="component" value="Unassembled WGS sequence"/>
</dbReference>
<dbReference type="SMART" id="SM00767">
    <property type="entry name" value="DCD"/>
    <property type="match status" value="1"/>
</dbReference>
<dbReference type="InterPro" id="IPR013989">
    <property type="entry name" value="Dev_and_cell_death_domain"/>
</dbReference>
<gene>
    <name evidence="2" type="ORF">Cgig2_025413</name>
</gene>
<name>A0A9Q1Q9Z5_9CARY</name>
<reference evidence="2" key="1">
    <citation type="submission" date="2022-04" db="EMBL/GenBank/DDBJ databases">
        <title>Carnegiea gigantea Genome sequencing and assembly v2.</title>
        <authorList>
            <person name="Copetti D."/>
            <person name="Sanderson M.J."/>
            <person name="Burquez A."/>
            <person name="Wojciechowski M.F."/>
        </authorList>
    </citation>
    <scope>NUCLEOTIDE SEQUENCE</scope>
    <source>
        <strain evidence="2">SGP5-SGP5p</strain>
        <tissue evidence="2">Aerial part</tissue>
    </source>
</reference>
<organism evidence="2 3">
    <name type="scientific">Carnegiea gigantea</name>
    <dbReference type="NCBI Taxonomy" id="171969"/>
    <lineage>
        <taxon>Eukaryota</taxon>
        <taxon>Viridiplantae</taxon>
        <taxon>Streptophyta</taxon>
        <taxon>Embryophyta</taxon>
        <taxon>Tracheophyta</taxon>
        <taxon>Spermatophyta</taxon>
        <taxon>Magnoliopsida</taxon>
        <taxon>eudicotyledons</taxon>
        <taxon>Gunneridae</taxon>
        <taxon>Pentapetalae</taxon>
        <taxon>Caryophyllales</taxon>
        <taxon>Cactineae</taxon>
        <taxon>Cactaceae</taxon>
        <taxon>Cactoideae</taxon>
        <taxon>Echinocereeae</taxon>
        <taxon>Carnegiea</taxon>
    </lineage>
</organism>
<dbReference type="PROSITE" id="PS51222">
    <property type="entry name" value="DCD"/>
    <property type="match status" value="1"/>
</dbReference>
<evidence type="ECO:0000313" key="2">
    <source>
        <dbReference type="EMBL" id="KAJ8434443.1"/>
    </source>
</evidence>
<dbReference type="Pfam" id="PF10539">
    <property type="entry name" value="Dev_Cell_Death"/>
    <property type="match status" value="1"/>
</dbReference>
<comment type="caution">
    <text evidence="2">The sequence shown here is derived from an EMBL/GenBank/DDBJ whole genome shotgun (WGS) entry which is preliminary data.</text>
</comment>
<dbReference type="PANTHER" id="PTHR46034:SF23">
    <property type="entry name" value="DCD (DEVELOPMENT AND CELL DEATH) DOMAIN PROTEIN"/>
    <property type="match status" value="1"/>
</dbReference>
<dbReference type="PANTHER" id="PTHR46034">
    <property type="match status" value="1"/>
</dbReference>
<dbReference type="OrthoDB" id="45365at2759"/>